<dbReference type="InterPro" id="IPR013149">
    <property type="entry name" value="ADH-like_C"/>
</dbReference>
<reference evidence="4 5" key="1">
    <citation type="submission" date="2023-10" db="EMBL/GenBank/DDBJ databases">
        <title>Virgibacillus halophilus 5B73C genome.</title>
        <authorList>
            <person name="Miliotis G."/>
            <person name="Sengupta P."/>
            <person name="Hameed A."/>
            <person name="Chuvochina M."/>
            <person name="Mcdonagh F."/>
            <person name="Simpson A.C."/>
            <person name="Singh N.K."/>
            <person name="Rekha P.D."/>
            <person name="Raman K."/>
            <person name="Hugenholtz P."/>
            <person name="Venkateswaran K."/>
        </authorList>
    </citation>
    <scope>NUCLEOTIDE SEQUENCE [LARGE SCALE GENOMIC DNA]</scope>
    <source>
        <strain evidence="4 5">5B73C</strain>
    </source>
</reference>
<dbReference type="InterPro" id="IPR036291">
    <property type="entry name" value="NAD(P)-bd_dom_sf"/>
</dbReference>
<name>A0ABU5CBD1_9BACI</name>
<dbReference type="Gene3D" id="3.90.180.10">
    <property type="entry name" value="Medium-chain alcohol dehydrogenases, catalytic domain"/>
    <property type="match status" value="1"/>
</dbReference>
<keyword evidence="2" id="KW-0560">Oxidoreductase</keyword>
<dbReference type="PANTHER" id="PTHR48106:SF18">
    <property type="entry name" value="QUINONE OXIDOREDUCTASE PIG3"/>
    <property type="match status" value="1"/>
</dbReference>
<evidence type="ECO:0000259" key="3">
    <source>
        <dbReference type="SMART" id="SM00829"/>
    </source>
</evidence>
<comment type="caution">
    <text evidence="4">The sequence shown here is derived from an EMBL/GenBank/DDBJ whole genome shotgun (WGS) entry which is preliminary data.</text>
</comment>
<evidence type="ECO:0000313" key="5">
    <source>
        <dbReference type="Proteomes" id="UP001281447"/>
    </source>
</evidence>
<dbReference type="PANTHER" id="PTHR48106">
    <property type="entry name" value="QUINONE OXIDOREDUCTASE PIG3-RELATED"/>
    <property type="match status" value="1"/>
</dbReference>
<dbReference type="EMBL" id="JAWDIP010000004">
    <property type="protein sequence ID" value="MDY0396627.1"/>
    <property type="molecule type" value="Genomic_DNA"/>
</dbReference>
<dbReference type="Gene3D" id="3.40.50.720">
    <property type="entry name" value="NAD(P)-binding Rossmann-like Domain"/>
    <property type="match status" value="1"/>
</dbReference>
<feature type="domain" description="Enoyl reductase (ER)" evidence="3">
    <location>
        <begin position="1"/>
        <end position="201"/>
    </location>
</feature>
<dbReference type="Pfam" id="PF00107">
    <property type="entry name" value="ADH_zinc_N"/>
    <property type="match status" value="1"/>
</dbReference>
<dbReference type="SUPFAM" id="SSF51735">
    <property type="entry name" value="NAD(P)-binding Rossmann-fold domains"/>
    <property type="match status" value="1"/>
</dbReference>
<accession>A0ABU5CBD1</accession>
<organism evidence="4 5">
    <name type="scientific">Tigheibacillus halophilus</name>
    <dbReference type="NCBI Taxonomy" id="361280"/>
    <lineage>
        <taxon>Bacteria</taxon>
        <taxon>Bacillati</taxon>
        <taxon>Bacillota</taxon>
        <taxon>Bacilli</taxon>
        <taxon>Bacillales</taxon>
        <taxon>Bacillaceae</taxon>
        <taxon>Tigheibacillus</taxon>
    </lineage>
</organism>
<evidence type="ECO:0000256" key="1">
    <source>
        <dbReference type="ARBA" id="ARBA00022857"/>
    </source>
</evidence>
<keyword evidence="1" id="KW-0521">NADP</keyword>
<proteinExistence type="predicted"/>
<dbReference type="InterPro" id="IPR020843">
    <property type="entry name" value="ER"/>
</dbReference>
<evidence type="ECO:0000313" key="4">
    <source>
        <dbReference type="EMBL" id="MDY0396627.1"/>
    </source>
</evidence>
<dbReference type="SMART" id="SM00829">
    <property type="entry name" value="PKS_ER"/>
    <property type="match status" value="1"/>
</dbReference>
<gene>
    <name evidence="4" type="ORF">RWE15_22885</name>
</gene>
<dbReference type="Proteomes" id="UP001281447">
    <property type="component" value="Unassembled WGS sequence"/>
</dbReference>
<keyword evidence="5" id="KW-1185">Reference proteome</keyword>
<protein>
    <submittedName>
        <fullName evidence="4">Zinc-binding dehydrogenase</fullName>
    </submittedName>
</protein>
<sequence>MTAYQTLFWHGRLQRRESVLIHAGGSGVGTAAIQLAKQITGAKVMTTAGSKEKLAVCKELGADVLINYKEESFDHEVLKATENQGANVILDFIGAKYWEMNTKSISQEGRWVLIGTLGGSTVEKMNLMTLMSKCVQITGTLLTPRSDQYKADLTKEFMDVAMPLFKQNKIKPIIDRAFSFQDVQKAHQHMEDNKNIGKIILTWD</sequence>
<evidence type="ECO:0000256" key="2">
    <source>
        <dbReference type="ARBA" id="ARBA00023002"/>
    </source>
</evidence>